<dbReference type="Proteomes" id="UP000663874">
    <property type="component" value="Unassembled WGS sequence"/>
</dbReference>
<dbReference type="EMBL" id="CAJOBE010000214">
    <property type="protein sequence ID" value="CAF3597734.1"/>
    <property type="molecule type" value="Genomic_DNA"/>
</dbReference>
<accession>A0A815CQC9</accession>
<proteinExistence type="predicted"/>
<dbReference type="EMBL" id="CAJNOU010002078">
    <property type="protein sequence ID" value="CAF1287483.1"/>
    <property type="molecule type" value="Genomic_DNA"/>
</dbReference>
<evidence type="ECO:0000313" key="2">
    <source>
        <dbReference type="EMBL" id="CAF3597734.1"/>
    </source>
</evidence>
<sequence>MSTYCPIGRKYFLIMLENDHYIYVAINTTDGGEIGWRVPLNFCPLSIRFTYKTFLMYAAFINRTHETTSQIGIIDRITGSIGKVVVTISNQTNLLVTRFSAFDIANNLYYASDIMIRPFSNGISYLNVNTSETERIALPKTNYNFYAWFIKQFVQ</sequence>
<organism evidence="1 3">
    <name type="scientific">Rotaria sordida</name>
    <dbReference type="NCBI Taxonomy" id="392033"/>
    <lineage>
        <taxon>Eukaryota</taxon>
        <taxon>Metazoa</taxon>
        <taxon>Spiralia</taxon>
        <taxon>Gnathifera</taxon>
        <taxon>Rotifera</taxon>
        <taxon>Eurotatoria</taxon>
        <taxon>Bdelloidea</taxon>
        <taxon>Philodinida</taxon>
        <taxon>Philodinidae</taxon>
        <taxon>Rotaria</taxon>
    </lineage>
</organism>
<reference evidence="1" key="1">
    <citation type="submission" date="2021-02" db="EMBL/GenBank/DDBJ databases">
        <authorList>
            <person name="Nowell W R."/>
        </authorList>
    </citation>
    <scope>NUCLEOTIDE SEQUENCE</scope>
</reference>
<dbReference type="AlphaFoldDB" id="A0A815CQC9"/>
<protein>
    <submittedName>
        <fullName evidence="1">Uncharacterized protein</fullName>
    </submittedName>
</protein>
<name>A0A815CQC9_9BILA</name>
<gene>
    <name evidence="2" type="ORF">FNK824_LOCUS3255</name>
    <name evidence="1" type="ORF">SEV965_LOCUS25589</name>
</gene>
<evidence type="ECO:0000313" key="1">
    <source>
        <dbReference type="EMBL" id="CAF1287483.1"/>
    </source>
</evidence>
<comment type="caution">
    <text evidence="1">The sequence shown here is derived from an EMBL/GenBank/DDBJ whole genome shotgun (WGS) entry which is preliminary data.</text>
</comment>
<evidence type="ECO:0000313" key="3">
    <source>
        <dbReference type="Proteomes" id="UP000663889"/>
    </source>
</evidence>
<dbReference type="Proteomes" id="UP000663889">
    <property type="component" value="Unassembled WGS sequence"/>
</dbReference>